<gene>
    <name evidence="2" type="ORF">C8J55DRAFT_518161</name>
</gene>
<reference evidence="2" key="2">
    <citation type="journal article" date="2023" name="Proc. Natl. Acad. Sci. U.S.A.">
        <title>A global phylogenomic analysis of the shiitake genus Lentinula.</title>
        <authorList>
            <person name="Sierra-Patev S."/>
            <person name="Min B."/>
            <person name="Naranjo-Ortiz M."/>
            <person name="Looney B."/>
            <person name="Konkel Z."/>
            <person name="Slot J.C."/>
            <person name="Sakamoto Y."/>
            <person name="Steenwyk J.L."/>
            <person name="Rokas A."/>
            <person name="Carro J."/>
            <person name="Camarero S."/>
            <person name="Ferreira P."/>
            <person name="Molpeceres G."/>
            <person name="Ruiz-Duenas F.J."/>
            <person name="Serrano A."/>
            <person name="Henrissat B."/>
            <person name="Drula E."/>
            <person name="Hughes K.W."/>
            <person name="Mata J.L."/>
            <person name="Ishikawa N.K."/>
            <person name="Vargas-Isla R."/>
            <person name="Ushijima S."/>
            <person name="Smith C.A."/>
            <person name="Donoghue J."/>
            <person name="Ahrendt S."/>
            <person name="Andreopoulos W."/>
            <person name="He G."/>
            <person name="LaButti K."/>
            <person name="Lipzen A."/>
            <person name="Ng V."/>
            <person name="Riley R."/>
            <person name="Sandor L."/>
            <person name="Barry K."/>
            <person name="Martinez A.T."/>
            <person name="Xiao Y."/>
            <person name="Gibbons J.G."/>
            <person name="Terashima K."/>
            <person name="Grigoriev I.V."/>
            <person name="Hibbett D."/>
        </authorList>
    </citation>
    <scope>NUCLEOTIDE SEQUENCE</scope>
    <source>
        <strain evidence="2">Sp2 HRB7682 ss15</strain>
    </source>
</reference>
<accession>A0A9W9A6B4</accession>
<keyword evidence="1" id="KW-1133">Transmembrane helix</keyword>
<evidence type="ECO:0000313" key="2">
    <source>
        <dbReference type="EMBL" id="KAJ4474620.1"/>
    </source>
</evidence>
<keyword evidence="1" id="KW-0812">Transmembrane</keyword>
<evidence type="ECO:0000313" key="3">
    <source>
        <dbReference type="Proteomes" id="UP001150238"/>
    </source>
</evidence>
<keyword evidence="1" id="KW-0472">Membrane</keyword>
<feature type="transmembrane region" description="Helical" evidence="1">
    <location>
        <begin position="31"/>
        <end position="46"/>
    </location>
</feature>
<evidence type="ECO:0000256" key="1">
    <source>
        <dbReference type="SAM" id="Phobius"/>
    </source>
</evidence>
<reference evidence="2" key="1">
    <citation type="submission" date="2022-08" db="EMBL/GenBank/DDBJ databases">
        <authorList>
            <consortium name="DOE Joint Genome Institute"/>
            <person name="Min B."/>
            <person name="Riley R."/>
            <person name="Sierra-Patev S."/>
            <person name="Naranjo-Ortiz M."/>
            <person name="Looney B."/>
            <person name="Konkel Z."/>
            <person name="Slot J.C."/>
            <person name="Sakamoto Y."/>
            <person name="Steenwyk J.L."/>
            <person name="Rokas A."/>
            <person name="Carro J."/>
            <person name="Camarero S."/>
            <person name="Ferreira P."/>
            <person name="Molpeceres G."/>
            <person name="Ruiz-Duenas F.J."/>
            <person name="Serrano A."/>
            <person name="Henrissat B."/>
            <person name="Drula E."/>
            <person name="Hughes K.W."/>
            <person name="Mata J.L."/>
            <person name="Ishikawa N.K."/>
            <person name="Vargas-Isla R."/>
            <person name="Ushijima S."/>
            <person name="Smith C.A."/>
            <person name="Ahrendt S."/>
            <person name="Andreopoulos W."/>
            <person name="He G."/>
            <person name="Labutti K."/>
            <person name="Lipzen A."/>
            <person name="Ng V."/>
            <person name="Sandor L."/>
            <person name="Barry K."/>
            <person name="Martinez A.T."/>
            <person name="Xiao Y."/>
            <person name="Gibbons J.G."/>
            <person name="Terashima K."/>
            <person name="Hibbett D.S."/>
            <person name="Grigoriev I.V."/>
        </authorList>
    </citation>
    <scope>NUCLEOTIDE SEQUENCE</scope>
    <source>
        <strain evidence="2">Sp2 HRB7682 ss15</strain>
    </source>
</reference>
<dbReference type="Proteomes" id="UP001150238">
    <property type="component" value="Unassembled WGS sequence"/>
</dbReference>
<protein>
    <submittedName>
        <fullName evidence="2">Uncharacterized protein</fullName>
    </submittedName>
</protein>
<comment type="caution">
    <text evidence="2">The sequence shown here is derived from an EMBL/GenBank/DDBJ whole genome shotgun (WGS) entry which is preliminary data.</text>
</comment>
<dbReference type="AlphaFoldDB" id="A0A9W9A6B4"/>
<feature type="transmembrane region" description="Helical" evidence="1">
    <location>
        <begin position="52"/>
        <end position="75"/>
    </location>
</feature>
<dbReference type="EMBL" id="JANVFS010000023">
    <property type="protein sequence ID" value="KAJ4474620.1"/>
    <property type="molecule type" value="Genomic_DNA"/>
</dbReference>
<name>A0A9W9A6B4_9AGAR</name>
<proteinExistence type="predicted"/>
<organism evidence="2 3">
    <name type="scientific">Lentinula lateritia</name>
    <dbReference type="NCBI Taxonomy" id="40482"/>
    <lineage>
        <taxon>Eukaryota</taxon>
        <taxon>Fungi</taxon>
        <taxon>Dikarya</taxon>
        <taxon>Basidiomycota</taxon>
        <taxon>Agaricomycotina</taxon>
        <taxon>Agaricomycetes</taxon>
        <taxon>Agaricomycetidae</taxon>
        <taxon>Agaricales</taxon>
        <taxon>Marasmiineae</taxon>
        <taxon>Omphalotaceae</taxon>
        <taxon>Lentinula</taxon>
    </lineage>
</organism>
<sequence>MVLDTSPSLALCEVLVGFMVLSSPGRRGSPIMLKIFPIAVAIASVVEEPNGVVELLMIILISLVVVCIPLGAGVISTGPESQVNIGHSG</sequence>